<dbReference type="Gene3D" id="3.30.2310.20">
    <property type="entry name" value="RelE-like"/>
    <property type="match status" value="1"/>
</dbReference>
<evidence type="ECO:0000256" key="1">
    <source>
        <dbReference type="ARBA" id="ARBA00006226"/>
    </source>
</evidence>
<dbReference type="SUPFAM" id="SSF143011">
    <property type="entry name" value="RelE-like"/>
    <property type="match status" value="1"/>
</dbReference>
<sequence>MAYSVEYLPRAVKSLKKLDKGVAGRIFDAMDEVARLDDPRSQGKGLTGPLSGLWRYRVGDYRIICDIRDGELVVLVVEVAHRSRIYRRH</sequence>
<protein>
    <submittedName>
        <fullName evidence="3">Type II toxin-antitoxin system RelE/ParE family toxin</fullName>
    </submittedName>
</protein>
<gene>
    <name evidence="3" type="ORF">VIN30_09460</name>
</gene>
<dbReference type="EMBL" id="JAYMFF010000019">
    <property type="protein sequence ID" value="MEC4176671.1"/>
    <property type="molecule type" value="Genomic_DNA"/>
</dbReference>
<dbReference type="InterPro" id="IPR035093">
    <property type="entry name" value="RelE/ParE_toxin_dom_sf"/>
</dbReference>
<keyword evidence="2" id="KW-1277">Toxin-antitoxin system</keyword>
<name>A0ABU6IJM7_9ACTN</name>
<comment type="similarity">
    <text evidence="1">Belongs to the RelE toxin family.</text>
</comment>
<reference evidence="3 4" key="1">
    <citation type="submission" date="2024-01" db="EMBL/GenBank/DDBJ databases">
        <title>novel species in genus Adlercreutzia.</title>
        <authorList>
            <person name="Liu X."/>
        </authorList>
    </citation>
    <scope>NUCLEOTIDE SEQUENCE [LARGE SCALE GENOMIC DNA]</scope>
    <source>
        <strain evidence="3 4">R7</strain>
    </source>
</reference>
<dbReference type="PANTHER" id="PTHR35601:SF1">
    <property type="entry name" value="TOXIN RELE"/>
    <property type="match status" value="1"/>
</dbReference>
<dbReference type="PANTHER" id="PTHR35601">
    <property type="entry name" value="TOXIN RELE"/>
    <property type="match status" value="1"/>
</dbReference>
<dbReference type="Pfam" id="PF05016">
    <property type="entry name" value="ParE_toxin"/>
    <property type="match status" value="1"/>
</dbReference>
<evidence type="ECO:0000313" key="4">
    <source>
        <dbReference type="Proteomes" id="UP001349994"/>
    </source>
</evidence>
<dbReference type="NCBIfam" id="TIGR02385">
    <property type="entry name" value="RelE_StbE"/>
    <property type="match status" value="1"/>
</dbReference>
<comment type="caution">
    <text evidence="3">The sequence shown here is derived from an EMBL/GenBank/DDBJ whole genome shotgun (WGS) entry which is preliminary data.</text>
</comment>
<dbReference type="Proteomes" id="UP001349994">
    <property type="component" value="Unassembled WGS sequence"/>
</dbReference>
<evidence type="ECO:0000256" key="2">
    <source>
        <dbReference type="ARBA" id="ARBA00022649"/>
    </source>
</evidence>
<keyword evidence="4" id="KW-1185">Reference proteome</keyword>
<dbReference type="RefSeq" id="WP_326424145.1">
    <property type="nucleotide sequence ID" value="NZ_JAYMFF010000019.1"/>
</dbReference>
<evidence type="ECO:0000313" key="3">
    <source>
        <dbReference type="EMBL" id="MEC4176671.1"/>
    </source>
</evidence>
<accession>A0ABU6IJM7</accession>
<dbReference type="InterPro" id="IPR007712">
    <property type="entry name" value="RelE/ParE_toxin"/>
</dbReference>
<proteinExistence type="inferred from homology"/>
<organism evidence="3 4">
    <name type="scientific">Adlercreutzia wanghongyangiae</name>
    <dbReference type="NCBI Taxonomy" id="3111451"/>
    <lineage>
        <taxon>Bacteria</taxon>
        <taxon>Bacillati</taxon>
        <taxon>Actinomycetota</taxon>
        <taxon>Coriobacteriia</taxon>
        <taxon>Eggerthellales</taxon>
        <taxon>Eggerthellaceae</taxon>
        <taxon>Adlercreutzia</taxon>
    </lineage>
</organism>